<protein>
    <submittedName>
        <fullName evidence="6">AraC family transcriptional regulator</fullName>
    </submittedName>
</protein>
<dbReference type="GO" id="GO:0003700">
    <property type="term" value="F:DNA-binding transcription factor activity"/>
    <property type="evidence" value="ECO:0007669"/>
    <property type="project" value="InterPro"/>
</dbReference>
<dbReference type="HOGENOM" id="CLU_000445_59_0_6"/>
<dbReference type="InterPro" id="IPR050204">
    <property type="entry name" value="AraC_XylS_family_regulators"/>
</dbReference>
<evidence type="ECO:0000256" key="1">
    <source>
        <dbReference type="ARBA" id="ARBA00023015"/>
    </source>
</evidence>
<dbReference type="eggNOG" id="COG4977">
    <property type="taxonomic scope" value="Bacteria"/>
</dbReference>
<dbReference type="PROSITE" id="PS01124">
    <property type="entry name" value="HTH_ARAC_FAMILY_2"/>
    <property type="match status" value="1"/>
</dbReference>
<dbReference type="SUPFAM" id="SSF52317">
    <property type="entry name" value="Class I glutamine amidotransferase-like"/>
    <property type="match status" value="1"/>
</dbReference>
<proteinExistence type="predicted"/>
<reference evidence="6 7" key="1">
    <citation type="journal article" date="2015" name="J. Biotechnol.">
        <title>Complete genome sequence of Pseudomonas rhizosphaerae IH5T (=DSM 16299T), a phosphate-solubilizing rhizobacterium for bacterial biofertilizer.</title>
        <authorList>
            <person name="Kwak Y."/>
            <person name="Jung B.K."/>
            <person name="Shin J.H."/>
        </authorList>
    </citation>
    <scope>NUCLEOTIDE SEQUENCE [LARGE SCALE GENOMIC DNA]</scope>
    <source>
        <strain evidence="6">DSM 16299</strain>
    </source>
</reference>
<dbReference type="Pfam" id="PF12833">
    <property type="entry name" value="HTH_18"/>
    <property type="match status" value="1"/>
</dbReference>
<dbReference type="EMBL" id="CP009533">
    <property type="protein sequence ID" value="AIS17800.1"/>
    <property type="molecule type" value="Genomic_DNA"/>
</dbReference>
<keyword evidence="2" id="KW-0238">DNA-binding</keyword>
<dbReference type="CDD" id="cd03136">
    <property type="entry name" value="GATase1_AraC_ArgR_like"/>
    <property type="match status" value="1"/>
</dbReference>
<dbReference type="InterPro" id="IPR009057">
    <property type="entry name" value="Homeodomain-like_sf"/>
</dbReference>
<dbReference type="STRING" id="216142.LT40_10520"/>
<name>A0A089YVN8_9PSED</name>
<dbReference type="AlphaFoldDB" id="A0A089YVN8"/>
<dbReference type="RefSeq" id="WP_043189658.1">
    <property type="nucleotide sequence ID" value="NZ_CP009533.1"/>
</dbReference>
<dbReference type="Pfam" id="PF01965">
    <property type="entry name" value="DJ-1_PfpI"/>
    <property type="match status" value="1"/>
</dbReference>
<evidence type="ECO:0000313" key="6">
    <source>
        <dbReference type="EMBL" id="AIS17800.1"/>
    </source>
</evidence>
<accession>A0A089YVN8</accession>
<dbReference type="OrthoDB" id="9803764at2"/>
<keyword evidence="1" id="KW-0805">Transcription regulation</keyword>
<dbReference type="PANTHER" id="PTHR46796">
    <property type="entry name" value="HTH-TYPE TRANSCRIPTIONAL ACTIVATOR RHAS-RELATED"/>
    <property type="match status" value="1"/>
</dbReference>
<dbReference type="InterPro" id="IPR029062">
    <property type="entry name" value="Class_I_gatase-like"/>
</dbReference>
<feature type="domain" description="HTH araC/xylS-type" evidence="5">
    <location>
        <begin position="240"/>
        <end position="338"/>
    </location>
</feature>
<dbReference type="SUPFAM" id="SSF46689">
    <property type="entry name" value="Homeodomain-like"/>
    <property type="match status" value="2"/>
</dbReference>
<comment type="function">
    <text evidence="4">Regulatory protein of the TOL plasmid xyl operons. XylS activates the xylXYZLTEGFJQKIH operon required for the degradation of toluene, m-xylene and p-xylene.</text>
</comment>
<dbReference type="Gene3D" id="1.10.10.60">
    <property type="entry name" value="Homeodomain-like"/>
    <property type="match status" value="1"/>
</dbReference>
<dbReference type="GO" id="GO:0043565">
    <property type="term" value="F:sequence-specific DNA binding"/>
    <property type="evidence" value="ECO:0007669"/>
    <property type="project" value="InterPro"/>
</dbReference>
<organism evidence="6 7">
    <name type="scientific">Pseudomonas rhizosphaerae</name>
    <dbReference type="NCBI Taxonomy" id="216142"/>
    <lineage>
        <taxon>Bacteria</taxon>
        <taxon>Pseudomonadati</taxon>
        <taxon>Pseudomonadota</taxon>
        <taxon>Gammaproteobacteria</taxon>
        <taxon>Pseudomonadales</taxon>
        <taxon>Pseudomonadaceae</taxon>
        <taxon>Pseudomonas</taxon>
    </lineage>
</organism>
<evidence type="ECO:0000256" key="3">
    <source>
        <dbReference type="ARBA" id="ARBA00023163"/>
    </source>
</evidence>
<evidence type="ECO:0000259" key="5">
    <source>
        <dbReference type="PROSITE" id="PS01124"/>
    </source>
</evidence>
<evidence type="ECO:0000256" key="2">
    <source>
        <dbReference type="ARBA" id="ARBA00023125"/>
    </source>
</evidence>
<keyword evidence="3" id="KW-0804">Transcription</keyword>
<dbReference type="InterPro" id="IPR002818">
    <property type="entry name" value="DJ-1/PfpI"/>
</dbReference>
<evidence type="ECO:0000256" key="4">
    <source>
        <dbReference type="ARBA" id="ARBA00037345"/>
    </source>
</evidence>
<dbReference type="KEGG" id="prh:LT40_10520"/>
<evidence type="ECO:0000313" key="7">
    <source>
        <dbReference type="Proteomes" id="UP000029499"/>
    </source>
</evidence>
<keyword evidence="7" id="KW-1185">Reference proteome</keyword>
<dbReference type="SMART" id="SM00342">
    <property type="entry name" value="HTH_ARAC"/>
    <property type="match status" value="1"/>
</dbReference>
<gene>
    <name evidence="6" type="ORF">LT40_10520</name>
</gene>
<dbReference type="InterPro" id="IPR018060">
    <property type="entry name" value="HTH_AraC"/>
</dbReference>
<dbReference type="Gene3D" id="3.40.50.880">
    <property type="match status" value="1"/>
</dbReference>
<sequence length="340" mass="37147">MTQRIFSGAGQSKNLLYLASANQGLRNGGQASPRVGFVLLEHFSLAAFTASLDTLVTANLISPGAYTLRSYGLAPGQVISDLGIQLQPDAPLIPGVHDELDMLVICGGFRTPLRASLLLSRVLADCARRGIKLGGLWNGAWFLGQAGLLDGYRCAVHPENRASLAELSPQITVTPASQVIDRNRITAASPNGSFSMMMALIREQRGDTLASGVEHILAFEGLRFRRTGAQPNGKLTPPLRNIIDLMETNLEEPLSLDQLAEFVGRSRRQIDRLFQDQLGTSPHRYYMELRVTEARRLLQHSQLSILEVAIACGFVSVSHFSKCYSGYFGHSPSRETRLAD</sequence>
<dbReference type="Proteomes" id="UP000029499">
    <property type="component" value="Chromosome"/>
</dbReference>